<dbReference type="SUPFAM" id="SSF53335">
    <property type="entry name" value="S-adenosyl-L-methionine-dependent methyltransferases"/>
    <property type="match status" value="1"/>
</dbReference>
<dbReference type="GO" id="GO:0008757">
    <property type="term" value="F:S-adenosylmethionine-dependent methyltransferase activity"/>
    <property type="evidence" value="ECO:0007669"/>
    <property type="project" value="InterPro"/>
</dbReference>
<dbReference type="RefSeq" id="WP_121132947.1">
    <property type="nucleotide sequence ID" value="NZ_JBHUFK010000018.1"/>
</dbReference>
<proteinExistence type="predicted"/>
<dbReference type="Proteomes" id="UP000281813">
    <property type="component" value="Unassembled WGS sequence"/>
</dbReference>
<dbReference type="CDD" id="cd02440">
    <property type="entry name" value="AdoMet_MTases"/>
    <property type="match status" value="1"/>
</dbReference>
<comment type="pathway">
    <text evidence="1">Lipid metabolism.</text>
</comment>
<evidence type="ECO:0000256" key="1">
    <source>
        <dbReference type="ARBA" id="ARBA00005189"/>
    </source>
</evidence>
<reference evidence="6 7" key="1">
    <citation type="journal article" date="2015" name="Antonie Van Leeuwenhoek">
        <title>Oceanobacillus bengalensis sp. nov., a bacterium isolated from seawater of the Bay of Bengal.</title>
        <authorList>
            <person name="Yongchang O."/>
            <person name="Xiang W."/>
            <person name="Wang G."/>
        </authorList>
    </citation>
    <scope>NUCLEOTIDE SEQUENCE [LARGE SCALE GENOMIC DNA]</scope>
    <source>
        <strain evidence="6 7">MCCC 1K00260</strain>
    </source>
</reference>
<evidence type="ECO:0000313" key="6">
    <source>
        <dbReference type="EMBL" id="RKQ14026.1"/>
    </source>
</evidence>
<evidence type="ECO:0000256" key="4">
    <source>
        <dbReference type="ARBA" id="ARBA00025707"/>
    </source>
</evidence>
<dbReference type="AlphaFoldDB" id="A0A494YWE4"/>
<gene>
    <name evidence="6" type="ORF">D8M05_14260</name>
</gene>
<evidence type="ECO:0000256" key="3">
    <source>
        <dbReference type="ARBA" id="ARBA00022679"/>
    </source>
</evidence>
<accession>A0A494YWE4</accession>
<sequence length="237" mass="26859">MKPTYLNCLSLLGVGGAHPGGLKLTKDILLKEDIDKTKKALDIGCGTGQTSAFIANQYECDVTALDSNYVMLEKSRERFSELSLSIDIVHGYVENLPFENLLFDLILSESVLAFTNTSKSISEVKRVLKPCGVLLAIEMVCERELSNEARTEIQDFYEVSHLLSENDWITIFRANGFGQVNVEKVKLKNELNDLDNTAEFSLSENIPDDCFYILKKHEYFTDLYRDSLGFRIFRCNI</sequence>
<organism evidence="6 7">
    <name type="scientific">Oceanobacillus bengalensis</name>
    <dbReference type="NCBI Taxonomy" id="1435466"/>
    <lineage>
        <taxon>Bacteria</taxon>
        <taxon>Bacillati</taxon>
        <taxon>Bacillota</taxon>
        <taxon>Bacilli</taxon>
        <taxon>Bacillales</taxon>
        <taxon>Bacillaceae</taxon>
        <taxon>Oceanobacillus</taxon>
    </lineage>
</organism>
<keyword evidence="3 6" id="KW-0808">Transferase</keyword>
<dbReference type="Pfam" id="PF08241">
    <property type="entry name" value="Methyltransf_11"/>
    <property type="match status" value="1"/>
</dbReference>
<feature type="domain" description="Methyltransferase type 11" evidence="5">
    <location>
        <begin position="41"/>
        <end position="135"/>
    </location>
</feature>
<keyword evidence="2 6" id="KW-0489">Methyltransferase</keyword>
<evidence type="ECO:0000313" key="7">
    <source>
        <dbReference type="Proteomes" id="UP000281813"/>
    </source>
</evidence>
<evidence type="ECO:0000256" key="2">
    <source>
        <dbReference type="ARBA" id="ARBA00022603"/>
    </source>
</evidence>
<name>A0A494YWE4_9BACI</name>
<protein>
    <submittedName>
        <fullName evidence="6">Class I SAM-dependent methyltransferase</fullName>
    </submittedName>
</protein>
<dbReference type="EMBL" id="RBZO01000024">
    <property type="protein sequence ID" value="RKQ14026.1"/>
    <property type="molecule type" value="Genomic_DNA"/>
</dbReference>
<evidence type="ECO:0000259" key="5">
    <source>
        <dbReference type="Pfam" id="PF08241"/>
    </source>
</evidence>
<dbReference type="PANTHER" id="PTHR44307">
    <property type="entry name" value="PHOSPHOETHANOLAMINE METHYLTRANSFERASE"/>
    <property type="match status" value="1"/>
</dbReference>
<dbReference type="OrthoDB" id="43862at2"/>
<dbReference type="PANTHER" id="PTHR44307:SF2">
    <property type="entry name" value="PHOSPHOETHANOLAMINE METHYLTRANSFERASE ISOFORM X1"/>
    <property type="match status" value="1"/>
</dbReference>
<dbReference type="Gene3D" id="3.40.50.150">
    <property type="entry name" value="Vaccinia Virus protein VP39"/>
    <property type="match status" value="1"/>
</dbReference>
<dbReference type="InterPro" id="IPR029063">
    <property type="entry name" value="SAM-dependent_MTases_sf"/>
</dbReference>
<keyword evidence="7" id="KW-1185">Reference proteome</keyword>
<comment type="caution">
    <text evidence="6">The sequence shown here is derived from an EMBL/GenBank/DDBJ whole genome shotgun (WGS) entry which is preliminary data.</text>
</comment>
<dbReference type="GO" id="GO:0032259">
    <property type="term" value="P:methylation"/>
    <property type="evidence" value="ECO:0007669"/>
    <property type="project" value="UniProtKB-KW"/>
</dbReference>
<comment type="pathway">
    <text evidence="4">Phospholipid metabolism.</text>
</comment>
<dbReference type="InterPro" id="IPR013216">
    <property type="entry name" value="Methyltransf_11"/>
</dbReference>